<accession>A0ABW5S475</accession>
<name>A0ABW5S475_9BACL</name>
<sequence length="56" mass="6396">MSVIAFLPAIIMLISLSIIAALIVTIVYLIRHSLRKRNSKSERQAELEQMKIDDLE</sequence>
<feature type="transmembrane region" description="Helical" evidence="1">
    <location>
        <begin position="6"/>
        <end position="30"/>
    </location>
</feature>
<proteinExistence type="predicted"/>
<keyword evidence="3" id="KW-1185">Reference proteome</keyword>
<gene>
    <name evidence="2" type="ORF">ACFSUE_10030</name>
</gene>
<dbReference type="Proteomes" id="UP001597399">
    <property type="component" value="Unassembled WGS sequence"/>
</dbReference>
<evidence type="ECO:0000313" key="2">
    <source>
        <dbReference type="EMBL" id="MFD2693962.1"/>
    </source>
</evidence>
<dbReference type="RefSeq" id="WP_253063299.1">
    <property type="nucleotide sequence ID" value="NZ_JAMXWM010000020.1"/>
</dbReference>
<protein>
    <submittedName>
        <fullName evidence="2">Uncharacterized protein</fullName>
    </submittedName>
</protein>
<evidence type="ECO:0000256" key="1">
    <source>
        <dbReference type="SAM" id="Phobius"/>
    </source>
</evidence>
<keyword evidence="1" id="KW-0472">Membrane</keyword>
<keyword evidence="1" id="KW-1133">Transmembrane helix</keyword>
<dbReference type="EMBL" id="JBHUMQ010000024">
    <property type="protein sequence ID" value="MFD2693962.1"/>
    <property type="molecule type" value="Genomic_DNA"/>
</dbReference>
<organism evidence="2 3">
    <name type="scientific">Sporolactobacillus shoreicorticis</name>
    <dbReference type="NCBI Taxonomy" id="1923877"/>
    <lineage>
        <taxon>Bacteria</taxon>
        <taxon>Bacillati</taxon>
        <taxon>Bacillota</taxon>
        <taxon>Bacilli</taxon>
        <taxon>Bacillales</taxon>
        <taxon>Sporolactobacillaceae</taxon>
        <taxon>Sporolactobacillus</taxon>
    </lineage>
</organism>
<comment type="caution">
    <text evidence="2">The sequence shown here is derived from an EMBL/GenBank/DDBJ whole genome shotgun (WGS) entry which is preliminary data.</text>
</comment>
<evidence type="ECO:0000313" key="3">
    <source>
        <dbReference type="Proteomes" id="UP001597399"/>
    </source>
</evidence>
<reference evidence="3" key="1">
    <citation type="journal article" date="2019" name="Int. J. Syst. Evol. Microbiol.">
        <title>The Global Catalogue of Microorganisms (GCM) 10K type strain sequencing project: providing services to taxonomists for standard genome sequencing and annotation.</title>
        <authorList>
            <consortium name="The Broad Institute Genomics Platform"/>
            <consortium name="The Broad Institute Genome Sequencing Center for Infectious Disease"/>
            <person name="Wu L."/>
            <person name="Ma J."/>
        </authorList>
    </citation>
    <scope>NUCLEOTIDE SEQUENCE [LARGE SCALE GENOMIC DNA]</scope>
    <source>
        <strain evidence="3">TISTR 2466</strain>
    </source>
</reference>
<keyword evidence="1" id="KW-0812">Transmembrane</keyword>